<keyword evidence="3" id="KW-0472">Membrane</keyword>
<dbReference type="InterPro" id="IPR036322">
    <property type="entry name" value="WD40_repeat_dom_sf"/>
</dbReference>
<dbReference type="SUPFAM" id="SSF50978">
    <property type="entry name" value="WD40 repeat-like"/>
    <property type="match status" value="1"/>
</dbReference>
<dbReference type="EMBL" id="JBAHYK010000068">
    <property type="protein sequence ID" value="KAL0579176.1"/>
    <property type="molecule type" value="Genomic_DNA"/>
</dbReference>
<proteinExistence type="predicted"/>
<accession>A0ABR3FUK1</accession>
<keyword evidence="2" id="KW-0677">Repeat</keyword>
<protein>
    <recommendedName>
        <fullName evidence="6">WD40 repeat-like protein</fullName>
    </recommendedName>
</protein>
<dbReference type="Proteomes" id="UP001465976">
    <property type="component" value="Unassembled WGS sequence"/>
</dbReference>
<dbReference type="PANTHER" id="PTHR44129">
    <property type="entry name" value="WD REPEAT-CONTAINING PROTEIN POP1"/>
    <property type="match status" value="1"/>
</dbReference>
<name>A0ABR3FUK1_9AGAR</name>
<gene>
    <name evidence="4" type="ORF">V5O48_002798</name>
</gene>
<dbReference type="Gene3D" id="2.130.10.10">
    <property type="entry name" value="YVTN repeat-like/Quinoprotein amine dehydrogenase"/>
    <property type="match status" value="1"/>
</dbReference>
<evidence type="ECO:0000256" key="3">
    <source>
        <dbReference type="SAM" id="Phobius"/>
    </source>
</evidence>
<keyword evidence="5" id="KW-1185">Reference proteome</keyword>
<evidence type="ECO:0008006" key="6">
    <source>
        <dbReference type="Google" id="ProtNLM"/>
    </source>
</evidence>
<keyword evidence="1" id="KW-0853">WD repeat</keyword>
<reference evidence="4 5" key="1">
    <citation type="submission" date="2024-02" db="EMBL/GenBank/DDBJ databases">
        <title>A draft genome for the cacao thread blight pathogen Marasmius crinis-equi.</title>
        <authorList>
            <person name="Cohen S.P."/>
            <person name="Baruah I.K."/>
            <person name="Amoako-Attah I."/>
            <person name="Bukari Y."/>
            <person name="Meinhardt L.W."/>
            <person name="Bailey B.A."/>
        </authorList>
    </citation>
    <scope>NUCLEOTIDE SEQUENCE [LARGE SCALE GENOMIC DNA]</scope>
    <source>
        <strain evidence="4 5">GH-76</strain>
    </source>
</reference>
<evidence type="ECO:0000313" key="5">
    <source>
        <dbReference type="Proteomes" id="UP001465976"/>
    </source>
</evidence>
<dbReference type="InterPro" id="IPR015943">
    <property type="entry name" value="WD40/YVTN_repeat-like_dom_sf"/>
</dbReference>
<keyword evidence="3" id="KW-1133">Transmembrane helix</keyword>
<feature type="transmembrane region" description="Helical" evidence="3">
    <location>
        <begin position="354"/>
        <end position="374"/>
    </location>
</feature>
<comment type="caution">
    <text evidence="4">The sequence shown here is derived from an EMBL/GenBank/DDBJ whole genome shotgun (WGS) entry which is preliminary data.</text>
</comment>
<organism evidence="4 5">
    <name type="scientific">Marasmius crinis-equi</name>
    <dbReference type="NCBI Taxonomy" id="585013"/>
    <lineage>
        <taxon>Eukaryota</taxon>
        <taxon>Fungi</taxon>
        <taxon>Dikarya</taxon>
        <taxon>Basidiomycota</taxon>
        <taxon>Agaricomycotina</taxon>
        <taxon>Agaricomycetes</taxon>
        <taxon>Agaricomycetidae</taxon>
        <taxon>Agaricales</taxon>
        <taxon>Marasmiineae</taxon>
        <taxon>Marasmiaceae</taxon>
        <taxon>Marasmius</taxon>
    </lineage>
</organism>
<dbReference type="InterPro" id="IPR001680">
    <property type="entry name" value="WD40_rpt"/>
</dbReference>
<keyword evidence="3" id="KW-0812">Transmembrane</keyword>
<evidence type="ECO:0000256" key="1">
    <source>
        <dbReference type="ARBA" id="ARBA00022574"/>
    </source>
</evidence>
<sequence>MSNFFPFRKVAELSTSCASALAFSPDGQGLAIGEDSVIRLWNISDRKWVQELPSSGLVTSLSWITSARSSPAVDIICSGSDQGSVMLYTRPRPQGVFLCQVNTSPFELGDSVESIAYDRAHTRFAFGSHSGIIKVYDFDAENCQLTLSWQNALGQRDGGAIASLQFYHEGSVLLAASSLAGTGQISCQSAENGSRFFPVHFNHPIGSVVLSRSQERFLLYDPLPGRSYLLDRRFRPLHALSTPSSSRIAKQVALLGHTGHLAACGGDDGNIYVFDTAGGSVYQTLHHDRLAVVYALFPSIPRYLKGWTPKPSSVQTVVAFDENMVYTLAGVTSYKSERGKVVIWTTARSPNECWIRWLVIVTIALLFMSTVLLGRKVYHHSPIQPMIVDKHSLPTR</sequence>
<dbReference type="InterPro" id="IPR050349">
    <property type="entry name" value="WD_LIS1/nudF_dynein_reg"/>
</dbReference>
<evidence type="ECO:0000256" key="2">
    <source>
        <dbReference type="ARBA" id="ARBA00022737"/>
    </source>
</evidence>
<feature type="non-terminal residue" evidence="4">
    <location>
        <position position="396"/>
    </location>
</feature>
<dbReference type="SMART" id="SM00320">
    <property type="entry name" value="WD40"/>
    <property type="match status" value="4"/>
</dbReference>
<evidence type="ECO:0000313" key="4">
    <source>
        <dbReference type="EMBL" id="KAL0579176.1"/>
    </source>
</evidence>
<dbReference type="Pfam" id="PF00400">
    <property type="entry name" value="WD40"/>
    <property type="match status" value="1"/>
</dbReference>